<feature type="region of interest" description="Disordered" evidence="1">
    <location>
        <begin position="1"/>
        <end position="27"/>
    </location>
</feature>
<evidence type="ECO:0000256" key="1">
    <source>
        <dbReference type="SAM" id="MobiDB-lite"/>
    </source>
</evidence>
<name>A0A1N7E1F3_9ACTN</name>
<evidence type="ECO:0000313" key="2">
    <source>
        <dbReference type="EMBL" id="SIR81878.1"/>
    </source>
</evidence>
<dbReference type="AlphaFoldDB" id="A0A1N7E1F3"/>
<accession>A0A1N7E1F3</accession>
<evidence type="ECO:0000313" key="3">
    <source>
        <dbReference type="Proteomes" id="UP000186004"/>
    </source>
</evidence>
<dbReference type="Proteomes" id="UP000186004">
    <property type="component" value="Unassembled WGS sequence"/>
</dbReference>
<protein>
    <submittedName>
        <fullName evidence="2">Uncharacterized protein</fullName>
    </submittedName>
</protein>
<gene>
    <name evidence="2" type="ORF">SAMN05444858_1201</name>
</gene>
<sequence length="62" mass="7677">MLHQRREHLRPGDEKFHYSDDSHRWIPPEPDYDQGVWDEQVRQHKLGHLRNDRPKVRVRRLG</sequence>
<reference evidence="2 3" key="1">
    <citation type="submission" date="2017-01" db="EMBL/GenBank/DDBJ databases">
        <authorList>
            <person name="Mah S.A."/>
            <person name="Swanson W.J."/>
            <person name="Moy G.W."/>
            <person name="Vacquier V.D."/>
        </authorList>
    </citation>
    <scope>NUCLEOTIDE SEQUENCE [LARGE SCALE GENOMIC DNA]</scope>
    <source>
        <strain evidence="2 3">DSM 45758</strain>
    </source>
</reference>
<keyword evidence="3" id="KW-1185">Reference proteome</keyword>
<dbReference type="RefSeq" id="WP_076473119.1">
    <property type="nucleotide sequence ID" value="NZ_FTNF01000020.1"/>
</dbReference>
<dbReference type="EMBL" id="FTNF01000020">
    <property type="protein sequence ID" value="SIR81878.1"/>
    <property type="molecule type" value="Genomic_DNA"/>
</dbReference>
<proteinExistence type="predicted"/>
<dbReference type="OrthoDB" id="3384841at2"/>
<organism evidence="2 3">
    <name type="scientific">Micromonospora avicenniae</name>
    <dbReference type="NCBI Taxonomy" id="1198245"/>
    <lineage>
        <taxon>Bacteria</taxon>
        <taxon>Bacillati</taxon>
        <taxon>Actinomycetota</taxon>
        <taxon>Actinomycetes</taxon>
        <taxon>Micromonosporales</taxon>
        <taxon>Micromonosporaceae</taxon>
        <taxon>Micromonospora</taxon>
    </lineage>
</organism>
<feature type="compositionally biased region" description="Basic and acidic residues" evidence="1">
    <location>
        <begin position="9"/>
        <end position="26"/>
    </location>
</feature>